<dbReference type="InterPro" id="IPR009937">
    <property type="entry name" value="Phage_holin_3_6"/>
</dbReference>
<keyword evidence="3" id="KW-1185">Reference proteome</keyword>
<keyword evidence="1" id="KW-0812">Transmembrane</keyword>
<organism evidence="2 3">
    <name type="scientific">Streptomyces gobitricini</name>
    <dbReference type="NCBI Taxonomy" id="68211"/>
    <lineage>
        <taxon>Bacteria</taxon>
        <taxon>Bacillati</taxon>
        <taxon>Actinomycetota</taxon>
        <taxon>Actinomycetes</taxon>
        <taxon>Kitasatosporales</taxon>
        <taxon>Streptomycetaceae</taxon>
        <taxon>Streptomyces</taxon>
    </lineage>
</organism>
<name>A0ABN3MV47_9ACTN</name>
<reference evidence="2 3" key="1">
    <citation type="journal article" date="2019" name="Int. J. Syst. Evol. Microbiol.">
        <title>The Global Catalogue of Microorganisms (GCM) 10K type strain sequencing project: providing services to taxonomists for standard genome sequencing and annotation.</title>
        <authorList>
            <consortium name="The Broad Institute Genomics Platform"/>
            <consortium name="The Broad Institute Genome Sequencing Center for Infectious Disease"/>
            <person name="Wu L."/>
            <person name="Ma J."/>
        </authorList>
    </citation>
    <scope>NUCLEOTIDE SEQUENCE [LARGE SCALE GENOMIC DNA]</scope>
    <source>
        <strain evidence="2 3">JCM 5062</strain>
    </source>
</reference>
<feature type="transmembrane region" description="Helical" evidence="1">
    <location>
        <begin position="101"/>
        <end position="122"/>
    </location>
</feature>
<protein>
    <submittedName>
        <fullName evidence="2">Phage holin family protein</fullName>
    </submittedName>
</protein>
<comment type="caution">
    <text evidence="2">The sequence shown here is derived from an EMBL/GenBank/DDBJ whole genome shotgun (WGS) entry which is preliminary data.</text>
</comment>
<evidence type="ECO:0000313" key="3">
    <source>
        <dbReference type="Proteomes" id="UP001499942"/>
    </source>
</evidence>
<keyword evidence="1" id="KW-1133">Transmembrane helix</keyword>
<gene>
    <name evidence="2" type="ORF">GCM10010393_48180</name>
</gene>
<dbReference type="EMBL" id="BAAASR010000027">
    <property type="protein sequence ID" value="GAA2509576.1"/>
    <property type="molecule type" value="Genomic_DNA"/>
</dbReference>
<proteinExistence type="predicted"/>
<feature type="transmembrane region" description="Helical" evidence="1">
    <location>
        <begin position="69"/>
        <end position="95"/>
    </location>
</feature>
<accession>A0ABN3MV47</accession>
<sequence length="155" mass="16151">MLKNALIAGPLGGVPEASRTRWEAIRVAGEPSVGELVKQASEQLSDLVRTEMRTAQAEMMQKGKRAGKGGGMLGAAAAVGYVGLIGVWASVAAALAVALDVWAAVLIATVLFLALAGVLAVLGRAQLKRAAPPKPERAIDGVRSDVHEIKERVHR</sequence>
<dbReference type="Pfam" id="PF07332">
    <property type="entry name" value="Phage_holin_3_6"/>
    <property type="match status" value="1"/>
</dbReference>
<evidence type="ECO:0000313" key="2">
    <source>
        <dbReference type="EMBL" id="GAA2509576.1"/>
    </source>
</evidence>
<keyword evidence="1" id="KW-0472">Membrane</keyword>
<dbReference type="Proteomes" id="UP001499942">
    <property type="component" value="Unassembled WGS sequence"/>
</dbReference>
<evidence type="ECO:0000256" key="1">
    <source>
        <dbReference type="SAM" id="Phobius"/>
    </source>
</evidence>